<proteinExistence type="predicted"/>
<dbReference type="InterPro" id="IPR002125">
    <property type="entry name" value="CMP_dCMP_dom"/>
</dbReference>
<keyword evidence="1" id="KW-0479">Metal-binding</keyword>
<accession>A0A0G1BZ58</accession>
<gene>
    <name evidence="4" type="ORF">UV02_C0008G0013</name>
</gene>
<dbReference type="AlphaFoldDB" id="A0A0G1BZ58"/>
<dbReference type="Pfam" id="PF00383">
    <property type="entry name" value="dCMP_cyt_deam_1"/>
    <property type="match status" value="1"/>
</dbReference>
<dbReference type="Gene3D" id="3.40.140.10">
    <property type="entry name" value="Cytidine Deaminase, domain 2"/>
    <property type="match status" value="1"/>
</dbReference>
<name>A0A0G1BZ58_9BACT</name>
<dbReference type="SUPFAM" id="SSF52374">
    <property type="entry name" value="Nucleotidylyl transferase"/>
    <property type="match status" value="1"/>
</dbReference>
<sequence>MSKIKSFKEIAKLIKSHQATVIGSSFYPFNSYYLHLLKWAAKKSKPLIVIVQTDKVVSLRRGLVVPSENQNQRAKRIASLSFVDYIIISSRVAHNPFCIKLLKPKFIIFQRNNKIYQRATLEDLKRNHPDVQAKIAPFGRNFHQEISNIRPFHLGTKNKIILYLILLAKKSNASFGKISAVLTKENKILTGVANSDKEEHAEIILLKKFKPKKNLSDCTLFTLIPPCLVCAKAIVGRNLRGVYYLFKYGDGMGIKYLKSKGVKIKQYRIQSTASKKGRIF</sequence>
<organism evidence="4 5">
    <name type="scientific">Candidatus Kuenenbacteria bacterium GW2011_GWA2_42_15</name>
    <dbReference type="NCBI Taxonomy" id="1618677"/>
    <lineage>
        <taxon>Bacteria</taxon>
        <taxon>Candidatus Kueneniibacteriota</taxon>
    </lineage>
</organism>
<dbReference type="InterPro" id="IPR016193">
    <property type="entry name" value="Cytidine_deaminase-like"/>
</dbReference>
<dbReference type="InterPro" id="IPR014729">
    <property type="entry name" value="Rossmann-like_a/b/a_fold"/>
</dbReference>
<evidence type="ECO:0000313" key="5">
    <source>
        <dbReference type="Proteomes" id="UP000034516"/>
    </source>
</evidence>
<dbReference type="EMBL" id="LCCW01000008">
    <property type="protein sequence ID" value="KKS42718.1"/>
    <property type="molecule type" value="Genomic_DNA"/>
</dbReference>
<evidence type="ECO:0000313" key="4">
    <source>
        <dbReference type="EMBL" id="KKS42718.1"/>
    </source>
</evidence>
<feature type="domain" description="CMP/dCMP-type deaminase" evidence="3">
    <location>
        <begin position="155"/>
        <end position="256"/>
    </location>
</feature>
<reference evidence="4 5" key="1">
    <citation type="journal article" date="2015" name="Nature">
        <title>rRNA introns, odd ribosomes, and small enigmatic genomes across a large radiation of phyla.</title>
        <authorList>
            <person name="Brown C.T."/>
            <person name="Hug L.A."/>
            <person name="Thomas B.C."/>
            <person name="Sharon I."/>
            <person name="Castelle C.J."/>
            <person name="Singh A."/>
            <person name="Wilkins M.J."/>
            <person name="Williams K.H."/>
            <person name="Banfield J.F."/>
        </authorList>
    </citation>
    <scope>NUCLEOTIDE SEQUENCE [LARGE SCALE GENOMIC DNA]</scope>
</reference>
<dbReference type="Gene3D" id="3.40.50.620">
    <property type="entry name" value="HUPs"/>
    <property type="match status" value="1"/>
</dbReference>
<evidence type="ECO:0000256" key="2">
    <source>
        <dbReference type="ARBA" id="ARBA00022833"/>
    </source>
</evidence>
<dbReference type="GO" id="GO:0016787">
    <property type="term" value="F:hydrolase activity"/>
    <property type="evidence" value="ECO:0007669"/>
    <property type="project" value="InterPro"/>
</dbReference>
<dbReference type="PROSITE" id="PS51747">
    <property type="entry name" value="CYT_DCMP_DEAMINASES_2"/>
    <property type="match status" value="1"/>
</dbReference>
<dbReference type="Proteomes" id="UP000034516">
    <property type="component" value="Unassembled WGS sequence"/>
</dbReference>
<evidence type="ECO:0000259" key="3">
    <source>
        <dbReference type="PROSITE" id="PS51747"/>
    </source>
</evidence>
<dbReference type="GO" id="GO:0008270">
    <property type="term" value="F:zinc ion binding"/>
    <property type="evidence" value="ECO:0007669"/>
    <property type="project" value="InterPro"/>
</dbReference>
<dbReference type="InterPro" id="IPR016192">
    <property type="entry name" value="APOBEC/CMP_deaminase_Zn-bd"/>
</dbReference>
<evidence type="ECO:0000256" key="1">
    <source>
        <dbReference type="ARBA" id="ARBA00022723"/>
    </source>
</evidence>
<dbReference type="SUPFAM" id="SSF53927">
    <property type="entry name" value="Cytidine deaminase-like"/>
    <property type="match status" value="1"/>
</dbReference>
<protein>
    <recommendedName>
        <fullName evidence="3">CMP/dCMP-type deaminase domain-containing protein</fullName>
    </recommendedName>
</protein>
<comment type="caution">
    <text evidence="4">The sequence shown here is derived from an EMBL/GenBank/DDBJ whole genome shotgun (WGS) entry which is preliminary data.</text>
</comment>
<dbReference type="PROSITE" id="PS00903">
    <property type="entry name" value="CYT_DCMP_DEAMINASES_1"/>
    <property type="match status" value="1"/>
</dbReference>
<keyword evidence="2" id="KW-0862">Zinc</keyword>